<dbReference type="InterPro" id="IPR002048">
    <property type="entry name" value="EF_hand_dom"/>
</dbReference>
<evidence type="ECO:0000313" key="13">
    <source>
        <dbReference type="Proteomes" id="UP000239649"/>
    </source>
</evidence>
<dbReference type="PROSITE" id="PS50222">
    <property type="entry name" value="EF_HAND_2"/>
    <property type="match status" value="1"/>
</dbReference>
<dbReference type="Pfam" id="PF01596">
    <property type="entry name" value="Methyltransf_3"/>
    <property type="match status" value="1"/>
</dbReference>
<dbReference type="Gene3D" id="2.60.40.10">
    <property type="entry name" value="Immunoglobulins"/>
    <property type="match status" value="1"/>
</dbReference>
<feature type="compositionally biased region" description="Low complexity" evidence="7">
    <location>
        <begin position="433"/>
        <end position="445"/>
    </location>
</feature>
<comment type="similarity">
    <text evidence="6">Belongs to the class I-like SAM-binding methyltransferase superfamily. Cation-dependent O-methyltransferase family.</text>
</comment>
<name>A0A2P6VE74_9CHLO</name>
<organism evidence="12 13">
    <name type="scientific">Micractinium conductrix</name>
    <dbReference type="NCBI Taxonomy" id="554055"/>
    <lineage>
        <taxon>Eukaryota</taxon>
        <taxon>Viridiplantae</taxon>
        <taxon>Chlorophyta</taxon>
        <taxon>core chlorophytes</taxon>
        <taxon>Trebouxiophyceae</taxon>
        <taxon>Chlorellales</taxon>
        <taxon>Chlorellaceae</taxon>
        <taxon>Chlorella clade</taxon>
        <taxon>Micractinium</taxon>
    </lineage>
</organism>
<dbReference type="CDD" id="cd00063">
    <property type="entry name" value="FN3"/>
    <property type="match status" value="1"/>
</dbReference>
<dbReference type="PROSITE" id="PS50105">
    <property type="entry name" value="SAM_DOMAIN"/>
    <property type="match status" value="1"/>
</dbReference>
<dbReference type="Gene3D" id="3.40.50.150">
    <property type="entry name" value="Vaccinia Virus protein VP39"/>
    <property type="match status" value="1"/>
</dbReference>
<evidence type="ECO:0000259" key="11">
    <source>
        <dbReference type="PROSITE" id="PS50853"/>
    </source>
</evidence>
<dbReference type="PROSITE" id="PS51682">
    <property type="entry name" value="SAM_OMT_I"/>
    <property type="match status" value="1"/>
</dbReference>
<evidence type="ECO:0000256" key="6">
    <source>
        <dbReference type="ARBA" id="ARBA00023453"/>
    </source>
</evidence>
<protein>
    <recommendedName>
        <fullName evidence="1">catechol O-methyltransferase</fullName>
        <ecNumber evidence="1">2.1.1.6</ecNumber>
    </recommendedName>
</protein>
<keyword evidence="5" id="KW-0128">Catecholamine metabolism</keyword>
<keyword evidence="2" id="KW-0489">Methyltransferase</keyword>
<accession>A0A2P6VE74</accession>
<dbReference type="PROSITE" id="PS51318">
    <property type="entry name" value="TAT"/>
    <property type="match status" value="1"/>
</dbReference>
<dbReference type="Pfam" id="PF07647">
    <property type="entry name" value="SAM_2"/>
    <property type="match status" value="1"/>
</dbReference>
<dbReference type="PANTHER" id="PTHR43836:SF2">
    <property type="entry name" value="CATECHOL O-METHYLTRANSFERASE 1-RELATED"/>
    <property type="match status" value="1"/>
</dbReference>
<dbReference type="PROSITE" id="PS50853">
    <property type="entry name" value="FN3"/>
    <property type="match status" value="1"/>
</dbReference>
<gene>
    <name evidence="12" type="ORF">C2E20_4261</name>
</gene>
<evidence type="ECO:0000256" key="8">
    <source>
        <dbReference type="SAM" id="SignalP"/>
    </source>
</evidence>
<dbReference type="OrthoDB" id="515703at2759"/>
<keyword evidence="13" id="KW-1185">Reference proteome</keyword>
<comment type="caution">
    <text evidence="12">The sequence shown here is derived from an EMBL/GenBank/DDBJ whole genome shotgun (WGS) entry which is preliminary data.</text>
</comment>
<keyword evidence="3" id="KW-0808">Transferase</keyword>
<dbReference type="InterPro" id="IPR006311">
    <property type="entry name" value="TAT_signal"/>
</dbReference>
<feature type="domain" description="EF-hand" evidence="10">
    <location>
        <begin position="60"/>
        <end position="95"/>
    </location>
</feature>
<feature type="region of interest" description="Disordered" evidence="7">
    <location>
        <begin position="844"/>
        <end position="869"/>
    </location>
</feature>
<keyword evidence="8" id="KW-0732">Signal</keyword>
<dbReference type="InterPro" id="IPR003961">
    <property type="entry name" value="FN3_dom"/>
</dbReference>
<dbReference type="GO" id="GO:0016206">
    <property type="term" value="F:catechol O-methyltransferase activity"/>
    <property type="evidence" value="ECO:0007669"/>
    <property type="project" value="UniProtKB-EC"/>
</dbReference>
<reference evidence="12 13" key="1">
    <citation type="journal article" date="2018" name="Plant J.">
        <title>Genome sequences of Chlorella sorokiniana UTEX 1602 and Micractinium conductrix SAG 241.80: implications to maltose excretion by a green alga.</title>
        <authorList>
            <person name="Arriola M.B."/>
            <person name="Velmurugan N."/>
            <person name="Zhang Y."/>
            <person name="Plunkett M.H."/>
            <person name="Hondzo H."/>
            <person name="Barney B.M."/>
        </authorList>
    </citation>
    <scope>NUCLEOTIDE SEQUENCE [LARGE SCALE GENOMIC DNA]</scope>
    <source>
        <strain evidence="12 13">SAG 241.80</strain>
    </source>
</reference>
<dbReference type="STRING" id="554055.A0A2P6VE74"/>
<keyword evidence="4" id="KW-0949">S-adenosyl-L-methionine</keyword>
<dbReference type="GO" id="GO:0032259">
    <property type="term" value="P:methylation"/>
    <property type="evidence" value="ECO:0007669"/>
    <property type="project" value="UniProtKB-KW"/>
</dbReference>
<dbReference type="EC" id="2.1.1.6" evidence="1"/>
<evidence type="ECO:0000259" key="9">
    <source>
        <dbReference type="PROSITE" id="PS50105"/>
    </source>
</evidence>
<feature type="compositionally biased region" description="Low complexity" evidence="7">
    <location>
        <begin position="847"/>
        <end position="864"/>
    </location>
</feature>
<dbReference type="Proteomes" id="UP000239649">
    <property type="component" value="Unassembled WGS sequence"/>
</dbReference>
<dbReference type="InterPro" id="IPR029063">
    <property type="entry name" value="SAM-dependent_MTases_sf"/>
</dbReference>
<evidence type="ECO:0000256" key="1">
    <source>
        <dbReference type="ARBA" id="ARBA00012880"/>
    </source>
</evidence>
<dbReference type="SUPFAM" id="SSF53335">
    <property type="entry name" value="S-adenosyl-L-methionine-dependent methyltransferases"/>
    <property type="match status" value="1"/>
</dbReference>
<dbReference type="EMBL" id="LHPF02000010">
    <property type="protein sequence ID" value="PSC72400.1"/>
    <property type="molecule type" value="Genomic_DNA"/>
</dbReference>
<evidence type="ECO:0000256" key="5">
    <source>
        <dbReference type="ARBA" id="ARBA00022939"/>
    </source>
</evidence>
<evidence type="ECO:0000259" key="10">
    <source>
        <dbReference type="PROSITE" id="PS50222"/>
    </source>
</evidence>
<feature type="domain" description="SAM" evidence="9">
    <location>
        <begin position="135"/>
        <end position="203"/>
    </location>
</feature>
<dbReference type="InterPro" id="IPR013761">
    <property type="entry name" value="SAM/pointed_sf"/>
</dbReference>
<feature type="region of interest" description="Disordered" evidence="7">
    <location>
        <begin position="430"/>
        <end position="458"/>
    </location>
</feature>
<feature type="signal peptide" evidence="8">
    <location>
        <begin position="1"/>
        <end position="26"/>
    </location>
</feature>
<feature type="chain" id="PRO_5015154656" description="catechol O-methyltransferase" evidence="8">
    <location>
        <begin position="27"/>
        <end position="907"/>
    </location>
</feature>
<dbReference type="InterPro" id="IPR013783">
    <property type="entry name" value="Ig-like_fold"/>
</dbReference>
<proteinExistence type="inferred from homology"/>
<dbReference type="InterPro" id="IPR002935">
    <property type="entry name" value="SAM_O-MeTrfase"/>
</dbReference>
<dbReference type="GO" id="GO:0006584">
    <property type="term" value="P:catecholamine metabolic process"/>
    <property type="evidence" value="ECO:0007669"/>
    <property type="project" value="UniProtKB-KW"/>
</dbReference>
<evidence type="ECO:0000256" key="4">
    <source>
        <dbReference type="ARBA" id="ARBA00022691"/>
    </source>
</evidence>
<dbReference type="PANTHER" id="PTHR43836">
    <property type="entry name" value="CATECHOL O-METHYLTRANSFERASE 1-RELATED"/>
    <property type="match status" value="1"/>
</dbReference>
<dbReference type="SUPFAM" id="SSF49265">
    <property type="entry name" value="Fibronectin type III"/>
    <property type="match status" value="1"/>
</dbReference>
<feature type="domain" description="Fibronectin type-III" evidence="11">
    <location>
        <begin position="210"/>
        <end position="323"/>
    </location>
</feature>
<evidence type="ECO:0000256" key="2">
    <source>
        <dbReference type="ARBA" id="ARBA00022603"/>
    </source>
</evidence>
<dbReference type="Gene3D" id="1.10.150.50">
    <property type="entry name" value="Transcription Factor, Ets-1"/>
    <property type="match status" value="1"/>
</dbReference>
<evidence type="ECO:0000256" key="3">
    <source>
        <dbReference type="ARBA" id="ARBA00022679"/>
    </source>
</evidence>
<sequence>MTLPARRAALAAAGLLLLAAAAGCLAAQEPGAADDSAAGAPSSAAAAAAARPHLHGTAAEQAASLQRFFDSLDVNRDGDISTVEAASYAAAALDMGSEGWSAGEAAQTAGGALDGADAGTGISAAELRQHLRALMQDHRVEEWVTHGLNLPQYASAFKANAITALDFPFLAADGGAALEADLGVASKLHQQQILRGLKRLMLGLGRLPSAPLQLSCTAANQSAVRLSWQPPAAPGHPPLHKYLLQRQRLLPHAEAGGAGGGAPYGGSCAVEERWEAAGEPDDEESSWLDAPSAAGSYRYRLAAWSAYGHSPYAVSANACTVRVAAQWQHGGGGAAAAALAPAEMQALVAAAAAAAGGNLLVPLALPAGAPAAAPAGSGATWSWSAASSTVVVGLSILLKASQLRLGAVVGAAWRSLLSWLAGRRGGGDGAGAAGAAAAQAPAAEGQLNRQSEEQQQGTGMAALGVAADGAAFPTAAAGMRRTGTSHASLHSLGSEGGEQLPAGMRVTCTAAWSSMQLEGSELDAFAAAEAAADQVAADEELQTAVLRGARCAYAGCHRRFDRLRDMRRRLESHYCGLCQRMYCLHHTRVSPHGPRGGCGLESKCVCYACFAELAPTQQAAYERVNRLPKPAAAAAAAEAADVYSSFPYVTPSDILPFLRAEARPGDVDSVLAAIDAFATFYPMYRCGPEKGAILESLVAEQRPALALELGTFMGYGAARIARNLPPGGRLISIEASEEQAEVARQVLALAGLPVGTGPDARIQVVNGLSGEVLPTLRQLAGVQPGAAAGFVFLDHCKPCYLPDLLSLERLGLVAPGSLVLADNVLIPGAPDYLAHVMMPAGGGGAGEATEGGARGTGTSSSGASGDPGALAYQTDLRYTAFEVEERYKKDWQPKRDAMSVSRCVAAA</sequence>
<dbReference type="InterPro" id="IPR001660">
    <property type="entry name" value="SAM"/>
</dbReference>
<evidence type="ECO:0000313" key="12">
    <source>
        <dbReference type="EMBL" id="PSC72400.1"/>
    </source>
</evidence>
<feature type="compositionally biased region" description="Polar residues" evidence="7">
    <location>
        <begin position="447"/>
        <end position="458"/>
    </location>
</feature>
<dbReference type="AlphaFoldDB" id="A0A2P6VE74"/>
<dbReference type="GO" id="GO:0005509">
    <property type="term" value="F:calcium ion binding"/>
    <property type="evidence" value="ECO:0007669"/>
    <property type="project" value="InterPro"/>
</dbReference>
<dbReference type="InterPro" id="IPR036116">
    <property type="entry name" value="FN3_sf"/>
</dbReference>
<evidence type="ECO:0000256" key="7">
    <source>
        <dbReference type="SAM" id="MobiDB-lite"/>
    </source>
</evidence>
<dbReference type="PROSITE" id="PS51257">
    <property type="entry name" value="PROKAR_LIPOPROTEIN"/>
    <property type="match status" value="1"/>
</dbReference>